<dbReference type="Gene3D" id="1.10.3210.10">
    <property type="entry name" value="Hypothetical protein af1432"/>
    <property type="match status" value="1"/>
</dbReference>
<dbReference type="Pfam" id="PF13487">
    <property type="entry name" value="HD_5"/>
    <property type="match status" value="1"/>
</dbReference>
<dbReference type="InterPro" id="IPR003607">
    <property type="entry name" value="HD/PDEase_dom"/>
</dbReference>
<dbReference type="SMART" id="SM00471">
    <property type="entry name" value="HDc"/>
    <property type="match status" value="1"/>
</dbReference>
<evidence type="ECO:0000256" key="3">
    <source>
        <dbReference type="PROSITE-ProRule" id="PRU00169"/>
    </source>
</evidence>
<evidence type="ECO:0000256" key="1">
    <source>
        <dbReference type="ARBA" id="ARBA00018672"/>
    </source>
</evidence>
<dbReference type="SUPFAM" id="SSF52172">
    <property type="entry name" value="CheY-like"/>
    <property type="match status" value="1"/>
</dbReference>
<dbReference type="RefSeq" id="WP_213235422.1">
    <property type="nucleotide sequence ID" value="NZ_JAHBCL010000004.1"/>
</dbReference>
<gene>
    <name evidence="6" type="ORF">KHM83_02980</name>
</gene>
<evidence type="ECO:0000256" key="2">
    <source>
        <dbReference type="ARBA" id="ARBA00024867"/>
    </source>
</evidence>
<dbReference type="EMBL" id="JAHBCL010000004">
    <property type="protein sequence ID" value="MBS7525634.1"/>
    <property type="molecule type" value="Genomic_DNA"/>
</dbReference>
<dbReference type="SMART" id="SM00448">
    <property type="entry name" value="REC"/>
    <property type="match status" value="1"/>
</dbReference>
<dbReference type="InterPro" id="IPR001789">
    <property type="entry name" value="Sig_transdc_resp-reg_receiver"/>
</dbReference>
<protein>
    <recommendedName>
        <fullName evidence="1">Stage 0 sporulation protein A homolog</fullName>
    </recommendedName>
</protein>
<proteinExistence type="predicted"/>
<feature type="domain" description="HD-GYP" evidence="5">
    <location>
        <begin position="159"/>
        <end position="368"/>
    </location>
</feature>
<sequence>MYNSRIIQSRKNENFEVLIVDDNPQNLKVLSEILKRESYRVRTTTSGKLALKSLAMKPVDLILLDINMPELSGYEVAERLKADDALNEIPVILITALSSIEDKLKGFKTGAVDYITKPFMLEEVLARVDTHLKLKEARRLLKMENQNLEKMVNEKVLEITSAHLTTVFAMVELAESRDDDTGKHVKRIGEYCRKLSELLRESGYDLTVDDSFVHNIYIASPLHDIGKIGISDAILLKPGKLTADEFEIIKTHVVIGAEKLEAVSSVSPDNKFLQMGARIARYHHEKWDGSGYMAGLSETAIPIEARIMAIADVYDALRSKRIYKHAYIHDEALQIMREGRSKHFDPTLLDLFFKHADWFDLQYNRLSGKS</sequence>
<dbReference type="PROSITE" id="PS50110">
    <property type="entry name" value="RESPONSE_REGULATORY"/>
    <property type="match status" value="1"/>
</dbReference>
<dbReference type="InterPro" id="IPR011006">
    <property type="entry name" value="CheY-like_superfamily"/>
</dbReference>
<comment type="function">
    <text evidence="2">May play the central regulatory role in sporulation. It may be an element of the effector pathway responsible for the activation of sporulation genes in response to nutritional stress. Spo0A may act in concert with spo0H (a sigma factor) to control the expression of some genes that are critical to the sporulation process.</text>
</comment>
<dbReference type="Gene3D" id="3.40.50.2300">
    <property type="match status" value="1"/>
</dbReference>
<feature type="modified residue" description="4-aspartylphosphate" evidence="3">
    <location>
        <position position="65"/>
    </location>
</feature>
<dbReference type="Proteomes" id="UP000746471">
    <property type="component" value="Unassembled WGS sequence"/>
</dbReference>
<dbReference type="InterPro" id="IPR037522">
    <property type="entry name" value="HD_GYP_dom"/>
</dbReference>
<organism evidence="6 7">
    <name type="scientific">Fusibacter paucivorans</name>
    <dbReference type="NCBI Taxonomy" id="76009"/>
    <lineage>
        <taxon>Bacteria</taxon>
        <taxon>Bacillati</taxon>
        <taxon>Bacillota</taxon>
        <taxon>Clostridia</taxon>
        <taxon>Eubacteriales</taxon>
        <taxon>Eubacteriales Family XII. Incertae Sedis</taxon>
        <taxon>Fusibacter</taxon>
    </lineage>
</organism>
<accession>A0ABS5PML1</accession>
<dbReference type="InterPro" id="IPR052020">
    <property type="entry name" value="Cyclic_di-GMP/3'3'-cGAMP_PDE"/>
</dbReference>
<keyword evidence="3" id="KW-0597">Phosphoprotein</keyword>
<reference evidence="6 7" key="1">
    <citation type="submission" date="2021-05" db="EMBL/GenBank/DDBJ databases">
        <title>Fusibacter ferrireducens sp. nov., an anaerobic, sulfur- and Fe-reducing bacterium isolated from the mangrove sediment.</title>
        <authorList>
            <person name="Qiu D."/>
        </authorList>
    </citation>
    <scope>NUCLEOTIDE SEQUENCE [LARGE SCALE GENOMIC DNA]</scope>
    <source>
        <strain evidence="6 7">DSM 12116</strain>
    </source>
</reference>
<evidence type="ECO:0000259" key="4">
    <source>
        <dbReference type="PROSITE" id="PS50110"/>
    </source>
</evidence>
<dbReference type="CDD" id="cd00077">
    <property type="entry name" value="HDc"/>
    <property type="match status" value="1"/>
</dbReference>
<dbReference type="PANTHER" id="PTHR45228">
    <property type="entry name" value="CYCLIC DI-GMP PHOSPHODIESTERASE TM_0186-RELATED"/>
    <property type="match status" value="1"/>
</dbReference>
<dbReference type="PANTHER" id="PTHR45228:SF8">
    <property type="entry name" value="TWO-COMPONENT RESPONSE REGULATOR-RELATED"/>
    <property type="match status" value="1"/>
</dbReference>
<evidence type="ECO:0000313" key="7">
    <source>
        <dbReference type="Proteomes" id="UP000746471"/>
    </source>
</evidence>
<dbReference type="Pfam" id="PF00072">
    <property type="entry name" value="Response_reg"/>
    <property type="match status" value="1"/>
</dbReference>
<evidence type="ECO:0000259" key="5">
    <source>
        <dbReference type="PROSITE" id="PS51832"/>
    </source>
</evidence>
<name>A0ABS5PML1_9FIRM</name>
<feature type="domain" description="Response regulatory" evidence="4">
    <location>
        <begin position="16"/>
        <end position="132"/>
    </location>
</feature>
<dbReference type="PROSITE" id="PS51832">
    <property type="entry name" value="HD_GYP"/>
    <property type="match status" value="1"/>
</dbReference>
<keyword evidence="7" id="KW-1185">Reference proteome</keyword>
<dbReference type="SUPFAM" id="SSF109604">
    <property type="entry name" value="HD-domain/PDEase-like"/>
    <property type="match status" value="1"/>
</dbReference>
<comment type="caution">
    <text evidence="6">The sequence shown here is derived from an EMBL/GenBank/DDBJ whole genome shotgun (WGS) entry which is preliminary data.</text>
</comment>
<dbReference type="CDD" id="cd19920">
    <property type="entry name" value="REC_PA4781-like"/>
    <property type="match status" value="1"/>
</dbReference>
<evidence type="ECO:0000313" key="6">
    <source>
        <dbReference type="EMBL" id="MBS7525634.1"/>
    </source>
</evidence>